<dbReference type="GeneID" id="35798797"/>
<comment type="caution">
    <text evidence="1">The sequence shown here is derived from an EMBL/GenBank/DDBJ whole genome shotgun (WGS) entry which is preliminary data.</text>
</comment>
<gene>
    <name evidence="1" type="ORF">FJSC11DRAFT_4248</name>
</gene>
<dbReference type="Proteomes" id="UP000004344">
    <property type="component" value="Unassembled WGS sequence"/>
</dbReference>
<evidence type="ECO:0000313" key="1">
    <source>
        <dbReference type="EMBL" id="EHC08878.1"/>
    </source>
</evidence>
<dbReference type="PANTHER" id="PTHR47200">
    <property type="entry name" value="THYLAKOID LUMENAL 15 KDA PROTEIN 1, CHLOROPLASTIC"/>
    <property type="match status" value="1"/>
</dbReference>
<dbReference type="RefSeq" id="WP_009459812.1">
    <property type="nucleotide sequence ID" value="NZ_AGIZ01000016.1"/>
</dbReference>
<proteinExistence type="predicted"/>
<dbReference type="PANTHER" id="PTHR47200:SF2">
    <property type="entry name" value="THYLAKOID LUMENAL 15 KDA PROTEIN 1, CHLOROPLASTIC"/>
    <property type="match status" value="1"/>
</dbReference>
<dbReference type="Pfam" id="PF00805">
    <property type="entry name" value="Pentapeptide"/>
    <property type="match status" value="2"/>
</dbReference>
<sequence length="172" mass="18855">MKCKFPAWLRSILYILLFIGLTSWLLILDTPAVLAQENTVNYTLSDLRYRDFSHQDLHGTSFAGAEMQGANFQGANLSGTILTKGSFLQADLSNANLAEAFADRVIFNKANLTNAIFRDAMLASSRFFEAEITGADFSGAIVDPYQVKLMCDRADGINPVTGVSTRESLGCR</sequence>
<dbReference type="SUPFAM" id="SSF141571">
    <property type="entry name" value="Pentapeptide repeat-like"/>
    <property type="match status" value="1"/>
</dbReference>
<dbReference type="EMBL" id="AGIZ01000016">
    <property type="protein sequence ID" value="EHC08878.1"/>
    <property type="molecule type" value="Genomic_DNA"/>
</dbReference>
<evidence type="ECO:0000313" key="2">
    <source>
        <dbReference type="Proteomes" id="UP000004344"/>
    </source>
</evidence>
<organism evidence="1 2">
    <name type="scientific">Fischerella thermalis JSC-11</name>
    <dbReference type="NCBI Taxonomy" id="741277"/>
    <lineage>
        <taxon>Bacteria</taxon>
        <taxon>Bacillati</taxon>
        <taxon>Cyanobacteriota</taxon>
        <taxon>Cyanophyceae</taxon>
        <taxon>Nostocales</taxon>
        <taxon>Hapalosiphonaceae</taxon>
        <taxon>Fischerella</taxon>
    </lineage>
</organism>
<keyword evidence="2" id="KW-1185">Reference proteome</keyword>
<dbReference type="PATRIC" id="fig|741277.3.peg.3750"/>
<name>G6FZE9_9CYAN</name>
<accession>G6FZE9</accession>
<dbReference type="InterPro" id="IPR044213">
    <property type="entry name" value="At2g44920-like"/>
</dbReference>
<dbReference type="InterPro" id="IPR001646">
    <property type="entry name" value="5peptide_repeat"/>
</dbReference>
<dbReference type="Gene3D" id="2.160.20.80">
    <property type="entry name" value="E3 ubiquitin-protein ligase SopA"/>
    <property type="match status" value="1"/>
</dbReference>
<reference evidence="1 2" key="1">
    <citation type="submission" date="2011-09" db="EMBL/GenBank/DDBJ databases">
        <title>The draft genome of Fischerella sp. JSC-11.</title>
        <authorList>
            <consortium name="US DOE Joint Genome Institute (JGI-PGF)"/>
            <person name="Lucas S."/>
            <person name="Han J."/>
            <person name="Lapidus A."/>
            <person name="Cheng J.-F."/>
            <person name="Goodwin L."/>
            <person name="Pitluck S."/>
            <person name="Peters L."/>
            <person name="Land M.L."/>
            <person name="Hauser L."/>
            <person name="Sarkisova S."/>
            <person name="Bryant D.A."/>
            <person name="Brown I."/>
            <person name="Woyke T.J."/>
        </authorList>
    </citation>
    <scope>NUCLEOTIDE SEQUENCE [LARGE SCALE GENOMIC DNA]</scope>
    <source>
        <strain evidence="1 2">JSC-11</strain>
    </source>
</reference>
<dbReference type="AlphaFoldDB" id="G6FZE9"/>
<protein>
    <submittedName>
        <fullName evidence="1">Pentapeptide repeat protein</fullName>
    </submittedName>
</protein>